<dbReference type="InterPro" id="IPR000477">
    <property type="entry name" value="RT_dom"/>
</dbReference>
<dbReference type="PANTHER" id="PTHR37984:SF15">
    <property type="entry name" value="INTEGRASE CATALYTIC DOMAIN-CONTAINING PROTEIN"/>
    <property type="match status" value="1"/>
</dbReference>
<name>A0A6J8B8L5_MYTCO</name>
<evidence type="ECO:0000259" key="1">
    <source>
        <dbReference type="Pfam" id="PF00078"/>
    </source>
</evidence>
<evidence type="ECO:0000313" key="3">
    <source>
        <dbReference type="Proteomes" id="UP000507470"/>
    </source>
</evidence>
<dbReference type="Gene3D" id="3.10.10.10">
    <property type="entry name" value="HIV Type 1 Reverse Transcriptase, subunit A, domain 1"/>
    <property type="match status" value="1"/>
</dbReference>
<dbReference type="PANTHER" id="PTHR37984">
    <property type="entry name" value="PROTEIN CBG26694"/>
    <property type="match status" value="1"/>
</dbReference>
<dbReference type="CDD" id="cd01647">
    <property type="entry name" value="RT_LTR"/>
    <property type="match status" value="1"/>
</dbReference>
<dbReference type="Gene3D" id="3.30.70.270">
    <property type="match status" value="1"/>
</dbReference>
<keyword evidence="3" id="KW-1185">Reference proteome</keyword>
<sequence length="246" mass="28656">MLINFVSPRVYEYIGECDNYNTAITLLKFVYVRPKNEALASHLLITHRQQSDETLDQFLKELKILAKDCNFQPVTADKFKKEYIRDAFINGLCSQIVRQRLLENKTLARKTMFNLARTYDLAQRSIECAYFQIPLREHEKKHTAFEANGRLYQLRRVSFGVTNGVACFQRAIDHLDAENKLEVVFVYIDYITIRGIDQNEHAENLRRFLNVADKHQLTFIDDKCVYSVGSVDLLGYSIQSDLTLIE</sequence>
<dbReference type="AlphaFoldDB" id="A0A6J8B8L5"/>
<accession>A0A6J8B8L5</accession>
<dbReference type="InterPro" id="IPR043502">
    <property type="entry name" value="DNA/RNA_pol_sf"/>
</dbReference>
<protein>
    <recommendedName>
        <fullName evidence="1">Reverse transcriptase domain-containing protein</fullName>
    </recommendedName>
</protein>
<dbReference type="InterPro" id="IPR050951">
    <property type="entry name" value="Retrovirus_Pol_polyprotein"/>
</dbReference>
<gene>
    <name evidence="2" type="ORF">MCOR_14548</name>
</gene>
<proteinExistence type="predicted"/>
<dbReference type="Pfam" id="PF00078">
    <property type="entry name" value="RVT_1"/>
    <property type="match status" value="1"/>
</dbReference>
<dbReference type="OrthoDB" id="6228606at2759"/>
<feature type="domain" description="Reverse transcriptase" evidence="1">
    <location>
        <begin position="126"/>
        <end position="238"/>
    </location>
</feature>
<dbReference type="InterPro" id="IPR043128">
    <property type="entry name" value="Rev_trsase/Diguanyl_cyclase"/>
</dbReference>
<organism evidence="2 3">
    <name type="scientific">Mytilus coruscus</name>
    <name type="common">Sea mussel</name>
    <dbReference type="NCBI Taxonomy" id="42192"/>
    <lineage>
        <taxon>Eukaryota</taxon>
        <taxon>Metazoa</taxon>
        <taxon>Spiralia</taxon>
        <taxon>Lophotrochozoa</taxon>
        <taxon>Mollusca</taxon>
        <taxon>Bivalvia</taxon>
        <taxon>Autobranchia</taxon>
        <taxon>Pteriomorphia</taxon>
        <taxon>Mytilida</taxon>
        <taxon>Mytiloidea</taxon>
        <taxon>Mytilidae</taxon>
        <taxon>Mytilinae</taxon>
        <taxon>Mytilus</taxon>
    </lineage>
</organism>
<dbReference type="EMBL" id="CACVKT020002567">
    <property type="protein sequence ID" value="CAC5378337.1"/>
    <property type="molecule type" value="Genomic_DNA"/>
</dbReference>
<evidence type="ECO:0000313" key="2">
    <source>
        <dbReference type="EMBL" id="CAC5378337.1"/>
    </source>
</evidence>
<dbReference type="Proteomes" id="UP000507470">
    <property type="component" value="Unassembled WGS sequence"/>
</dbReference>
<dbReference type="SUPFAM" id="SSF56672">
    <property type="entry name" value="DNA/RNA polymerases"/>
    <property type="match status" value="1"/>
</dbReference>
<reference evidence="2 3" key="1">
    <citation type="submission" date="2020-06" db="EMBL/GenBank/DDBJ databases">
        <authorList>
            <person name="Li R."/>
            <person name="Bekaert M."/>
        </authorList>
    </citation>
    <scope>NUCLEOTIDE SEQUENCE [LARGE SCALE GENOMIC DNA]</scope>
    <source>
        <strain evidence="3">wild</strain>
    </source>
</reference>